<evidence type="ECO:0000256" key="1">
    <source>
        <dbReference type="SAM" id="SignalP"/>
    </source>
</evidence>
<evidence type="ECO:0000313" key="3">
    <source>
        <dbReference type="Proteomes" id="UP000220934"/>
    </source>
</evidence>
<organism evidence="2 3">
    <name type="scientific">Bacillus toyonensis</name>
    <dbReference type="NCBI Taxonomy" id="155322"/>
    <lineage>
        <taxon>Bacteria</taxon>
        <taxon>Bacillati</taxon>
        <taxon>Bacillota</taxon>
        <taxon>Bacilli</taxon>
        <taxon>Bacillales</taxon>
        <taxon>Bacillaceae</taxon>
        <taxon>Bacillus</taxon>
        <taxon>Bacillus cereus group</taxon>
    </lineage>
</organism>
<sequence length="163" mass="18629">MLKKLKKVIVVAIAAITLSTGFATIAPKEASAHWADQEIDWAFRKGIMRNDYRDSPALRQDVWMMVSRFNGHWVKNYDEARQYMMSRGYSDGTRGGSYITRNEMIATLYAVRFNTKAWTPNTGFSNSIAWGTDKGLYDGSRGNDVATRAEAATMLYRYNKKFR</sequence>
<keyword evidence="1" id="KW-0732">Signal</keyword>
<dbReference type="AlphaFoldDB" id="A0AB36SNY0"/>
<accession>A0AB36SNY0</accession>
<feature type="signal peptide" evidence="1">
    <location>
        <begin position="1"/>
        <end position="25"/>
    </location>
</feature>
<protein>
    <submittedName>
        <fullName evidence="2">Protein phosphatase 2C</fullName>
    </submittedName>
</protein>
<comment type="caution">
    <text evidence="2">The sequence shown here is derived from an EMBL/GenBank/DDBJ whole genome shotgun (WGS) entry which is preliminary data.</text>
</comment>
<feature type="chain" id="PRO_5044284755" evidence="1">
    <location>
        <begin position="26"/>
        <end position="163"/>
    </location>
</feature>
<dbReference type="Proteomes" id="UP000220934">
    <property type="component" value="Unassembled WGS sequence"/>
</dbReference>
<gene>
    <name evidence="2" type="ORF">CN596_11200</name>
</gene>
<reference evidence="2 3" key="1">
    <citation type="submission" date="2017-09" db="EMBL/GenBank/DDBJ databases">
        <title>Large-scale bioinformatics analysis of Bacillus genomes uncovers conserved roles of natural products in bacterial physiology.</title>
        <authorList>
            <consortium name="Agbiome Team Llc"/>
            <person name="Bleich R.M."/>
            <person name="Kirk G.J."/>
            <person name="Santa Maria K.C."/>
            <person name="Allen S.E."/>
            <person name="Farag S."/>
            <person name="Shank E.A."/>
            <person name="Bowers A."/>
        </authorList>
    </citation>
    <scope>NUCLEOTIDE SEQUENCE [LARGE SCALE GENOMIC DNA]</scope>
    <source>
        <strain evidence="2 3">AFS027958</strain>
    </source>
</reference>
<name>A0AB36SNY0_9BACI</name>
<dbReference type="EMBL" id="NUAJ01000009">
    <property type="protein sequence ID" value="PEN55139.1"/>
    <property type="molecule type" value="Genomic_DNA"/>
</dbReference>
<dbReference type="RefSeq" id="WP_097926769.1">
    <property type="nucleotide sequence ID" value="NZ_JAOPQL010000026.1"/>
</dbReference>
<proteinExistence type="predicted"/>
<evidence type="ECO:0000313" key="2">
    <source>
        <dbReference type="EMBL" id="PEN55139.1"/>
    </source>
</evidence>